<evidence type="ECO:0000313" key="1">
    <source>
        <dbReference type="EMBL" id="MFD1988358.1"/>
    </source>
</evidence>
<evidence type="ECO:0000313" key="2">
    <source>
        <dbReference type="Proteomes" id="UP001597403"/>
    </source>
</evidence>
<evidence type="ECO:0008006" key="3">
    <source>
        <dbReference type="Google" id="ProtNLM"/>
    </source>
</evidence>
<dbReference type="Proteomes" id="UP001597403">
    <property type="component" value="Unassembled WGS sequence"/>
</dbReference>
<proteinExistence type="predicted"/>
<name>A0ABW4ULB8_9BACL</name>
<protein>
    <recommendedName>
        <fullName evidence="3">Self-protective colicin-like immunity</fullName>
    </recommendedName>
</protein>
<comment type="caution">
    <text evidence="1">The sequence shown here is derived from an EMBL/GenBank/DDBJ whole genome shotgun (WGS) entry which is preliminary data.</text>
</comment>
<sequence>MNKEHMDQQINILLEELGFEKFMLNHNEFYKWEENYYKLVFIDKFQAYILEFAVTLQEAEKNIFEDSDIYPLSLENLIADLHSDLLKYYSKRKVGTDND</sequence>
<gene>
    <name evidence="1" type="ORF">ACFSGI_00055</name>
</gene>
<keyword evidence="2" id="KW-1185">Reference proteome</keyword>
<organism evidence="1 2">
    <name type="scientific">Paenibacillus nicotianae</name>
    <dbReference type="NCBI Taxonomy" id="1526551"/>
    <lineage>
        <taxon>Bacteria</taxon>
        <taxon>Bacillati</taxon>
        <taxon>Bacillota</taxon>
        <taxon>Bacilli</taxon>
        <taxon>Bacillales</taxon>
        <taxon>Paenibacillaceae</taxon>
        <taxon>Paenibacillus</taxon>
    </lineage>
</organism>
<dbReference type="RefSeq" id="WP_204826351.1">
    <property type="nucleotide sequence ID" value="NZ_JBHUGF010000001.1"/>
</dbReference>
<reference evidence="2" key="1">
    <citation type="journal article" date="2019" name="Int. J. Syst. Evol. Microbiol.">
        <title>The Global Catalogue of Microorganisms (GCM) 10K type strain sequencing project: providing services to taxonomists for standard genome sequencing and annotation.</title>
        <authorList>
            <consortium name="The Broad Institute Genomics Platform"/>
            <consortium name="The Broad Institute Genome Sequencing Center for Infectious Disease"/>
            <person name="Wu L."/>
            <person name="Ma J."/>
        </authorList>
    </citation>
    <scope>NUCLEOTIDE SEQUENCE [LARGE SCALE GENOMIC DNA]</scope>
    <source>
        <strain evidence="2">CGMCC 1.15067</strain>
    </source>
</reference>
<dbReference type="EMBL" id="JBHUGF010000001">
    <property type="protein sequence ID" value="MFD1988358.1"/>
    <property type="molecule type" value="Genomic_DNA"/>
</dbReference>
<accession>A0ABW4ULB8</accession>